<dbReference type="Proteomes" id="UP001154114">
    <property type="component" value="Chromosome 23"/>
</dbReference>
<sequence length="363" mass="40141">MKALLYSIIVILILYISYVICESNKYAVKNFPKKVKPYGNGKILINSGKYEYKSKVPKGTPTSQPPPSSKRSYTVFQVVGNSKTIQGVPDSPYFPVDQSYDHKPRVKKVLPDYVWGSGVRNKRAAVTDDTANKDTPDDPTTIVTTTTAKSETKKPKAQTTPQITSATNTDDDLASRKSKSSPKGHAKPTTETEADEELGRKGVTKVAKNGKDDEKDKSKDVNKPKLRADELNESTTATTVQAQPTSTTQLTTVTSATMKKNETKPQRVHKKKKGKTGTKVNRAKKARHGKRRPKRLHKRKVKRGSKGHKGAGKGKNHGRSKKHPKVKSRQRSKSKKGRKIVKLVTGNRTMRASKGKAITDKKV</sequence>
<reference evidence="3" key="1">
    <citation type="submission" date="2021-12" db="EMBL/GenBank/DDBJ databases">
        <authorList>
            <person name="King R."/>
        </authorList>
    </citation>
    <scope>NUCLEOTIDE SEQUENCE</scope>
</reference>
<dbReference type="AlphaFoldDB" id="A0A9N8KY36"/>
<name>A0A9N8KY36_CHRIL</name>
<evidence type="ECO:0000313" key="4">
    <source>
        <dbReference type="Proteomes" id="UP001154114"/>
    </source>
</evidence>
<proteinExistence type="predicted"/>
<evidence type="ECO:0000256" key="1">
    <source>
        <dbReference type="SAM" id="MobiDB-lite"/>
    </source>
</evidence>
<feature type="chain" id="PRO_5040105270" evidence="2">
    <location>
        <begin position="22"/>
        <end position="363"/>
    </location>
</feature>
<evidence type="ECO:0000313" key="3">
    <source>
        <dbReference type="EMBL" id="CAD0205108.1"/>
    </source>
</evidence>
<keyword evidence="2" id="KW-0732">Signal</keyword>
<gene>
    <name evidence="3" type="ORF">CINC_LOCUS7412</name>
</gene>
<dbReference type="OrthoDB" id="6380398at2759"/>
<feature type="compositionally biased region" description="Basic residues" evidence="1">
    <location>
        <begin position="176"/>
        <end position="186"/>
    </location>
</feature>
<feature type="compositionally biased region" description="Low complexity" evidence="1">
    <location>
        <begin position="138"/>
        <end position="149"/>
    </location>
</feature>
<feature type="compositionally biased region" description="Basic and acidic residues" evidence="1">
    <location>
        <begin position="209"/>
        <end position="230"/>
    </location>
</feature>
<feature type="region of interest" description="Disordered" evidence="1">
    <location>
        <begin position="126"/>
        <end position="363"/>
    </location>
</feature>
<protein>
    <submittedName>
        <fullName evidence="3">Uncharacterized protein</fullName>
    </submittedName>
</protein>
<feature type="compositionally biased region" description="Polar residues" evidence="1">
    <location>
        <begin position="157"/>
        <end position="168"/>
    </location>
</feature>
<keyword evidence="4" id="KW-1185">Reference proteome</keyword>
<dbReference type="EMBL" id="LR824026">
    <property type="protein sequence ID" value="CAD0205108.1"/>
    <property type="molecule type" value="Genomic_DNA"/>
</dbReference>
<organism evidence="3 4">
    <name type="scientific">Chrysodeixis includens</name>
    <name type="common">Soybean looper</name>
    <name type="synonym">Pseudoplusia includens</name>
    <dbReference type="NCBI Taxonomy" id="689277"/>
    <lineage>
        <taxon>Eukaryota</taxon>
        <taxon>Metazoa</taxon>
        <taxon>Ecdysozoa</taxon>
        <taxon>Arthropoda</taxon>
        <taxon>Hexapoda</taxon>
        <taxon>Insecta</taxon>
        <taxon>Pterygota</taxon>
        <taxon>Neoptera</taxon>
        <taxon>Endopterygota</taxon>
        <taxon>Lepidoptera</taxon>
        <taxon>Glossata</taxon>
        <taxon>Ditrysia</taxon>
        <taxon>Noctuoidea</taxon>
        <taxon>Noctuidae</taxon>
        <taxon>Plusiinae</taxon>
        <taxon>Chrysodeixis</taxon>
    </lineage>
</organism>
<feature type="compositionally biased region" description="Low complexity" evidence="1">
    <location>
        <begin position="241"/>
        <end position="257"/>
    </location>
</feature>
<accession>A0A9N8KY36</accession>
<feature type="signal peptide" evidence="2">
    <location>
        <begin position="1"/>
        <end position="21"/>
    </location>
</feature>
<evidence type="ECO:0000256" key="2">
    <source>
        <dbReference type="SAM" id="SignalP"/>
    </source>
</evidence>
<feature type="compositionally biased region" description="Basic residues" evidence="1">
    <location>
        <begin position="266"/>
        <end position="341"/>
    </location>
</feature>